<organism evidence="6 7">
    <name type="scientific">Glycomyces algeriensis</name>
    <dbReference type="NCBI Taxonomy" id="256037"/>
    <lineage>
        <taxon>Bacteria</taxon>
        <taxon>Bacillati</taxon>
        <taxon>Actinomycetota</taxon>
        <taxon>Actinomycetes</taxon>
        <taxon>Glycomycetales</taxon>
        <taxon>Glycomycetaceae</taxon>
        <taxon>Glycomyces</taxon>
    </lineage>
</organism>
<evidence type="ECO:0000256" key="5">
    <source>
        <dbReference type="SAM" id="SignalP"/>
    </source>
</evidence>
<dbReference type="GO" id="GO:0015768">
    <property type="term" value="P:maltose transport"/>
    <property type="evidence" value="ECO:0007669"/>
    <property type="project" value="TreeGrafter"/>
</dbReference>
<evidence type="ECO:0000313" key="7">
    <source>
        <dbReference type="Proteomes" id="UP001144313"/>
    </source>
</evidence>
<keyword evidence="2" id="KW-0813">Transport</keyword>
<sequence length="413" mass="42733">MRRRTLGITAVSAAALGAAAACGDDSDSGSEDATAPAFSGELVIWADETRTPVLKEFVADFEAKVGVKVTVEEHVETLREDFLAAAEQGQGPDILVGAHDWSGQLAADGVIAPVTLSDDQKASLNETAVKAFTVDGNVYGVAYAMENIGLIRNTDLVPDAPVTFEELIEAGKAAGTQEVLTVETGVDGNAYNAYPLFSSFGGYLFKDDGTGTLDPHDVGVDSEGGIAAFEKFAELGKDGVLKTTIDATNTIPFFVEGKTAIMISGPWALTDVQTAGLNYEVTAIPGFEGQGPCSPFLGVQGFYVSATAANAVFAQEFVTNYVLTEDLQLKLAEAGGRLPALTAAAETYAADNADVQGFALAGENGVPMPNIPAMNAVWEPFGRAQADAIDQAATGEEAATTAAQAIRDAVAAS</sequence>
<feature type="chain" id="PRO_5040899699" evidence="5">
    <location>
        <begin position="21"/>
        <end position="413"/>
    </location>
</feature>
<dbReference type="Pfam" id="PF13416">
    <property type="entry name" value="SBP_bac_8"/>
    <property type="match status" value="1"/>
</dbReference>
<dbReference type="PANTHER" id="PTHR30061:SF50">
    <property type="entry name" value="MALTOSE_MALTODEXTRIN-BINDING PERIPLASMIC PROTEIN"/>
    <property type="match status" value="1"/>
</dbReference>
<keyword evidence="7" id="KW-1185">Reference proteome</keyword>
<feature type="signal peptide" evidence="5">
    <location>
        <begin position="1"/>
        <end position="20"/>
    </location>
</feature>
<dbReference type="PANTHER" id="PTHR30061">
    <property type="entry name" value="MALTOSE-BINDING PERIPLASMIC PROTEIN"/>
    <property type="match status" value="1"/>
</dbReference>
<dbReference type="EMBL" id="BSDT01000001">
    <property type="protein sequence ID" value="GLI41427.1"/>
    <property type="molecule type" value="Genomic_DNA"/>
</dbReference>
<comment type="similarity">
    <text evidence="1">Belongs to the bacterial solute-binding protein 1 family.</text>
</comment>
<reference evidence="6" key="1">
    <citation type="submission" date="2022-12" db="EMBL/GenBank/DDBJ databases">
        <title>Reference genome sequencing for broad-spectrum identification of bacterial and archaeal isolates by mass spectrometry.</title>
        <authorList>
            <person name="Sekiguchi Y."/>
            <person name="Tourlousse D.M."/>
        </authorList>
    </citation>
    <scope>NUCLEOTIDE SEQUENCE</scope>
    <source>
        <strain evidence="6">LLR39Z86</strain>
    </source>
</reference>
<protein>
    <submittedName>
        <fullName evidence="6">Sugar ABC transporter substrate-binding protein</fullName>
    </submittedName>
</protein>
<dbReference type="SUPFAM" id="SSF53850">
    <property type="entry name" value="Periplasmic binding protein-like II"/>
    <property type="match status" value="1"/>
</dbReference>
<evidence type="ECO:0000313" key="6">
    <source>
        <dbReference type="EMBL" id="GLI41427.1"/>
    </source>
</evidence>
<dbReference type="GO" id="GO:0015144">
    <property type="term" value="F:carbohydrate transmembrane transporter activity"/>
    <property type="evidence" value="ECO:0007669"/>
    <property type="project" value="InterPro"/>
</dbReference>
<dbReference type="GO" id="GO:0042956">
    <property type="term" value="P:maltodextrin transmembrane transport"/>
    <property type="evidence" value="ECO:0007669"/>
    <property type="project" value="TreeGrafter"/>
</dbReference>
<keyword evidence="3" id="KW-0762">Sugar transport</keyword>
<dbReference type="CDD" id="cd13586">
    <property type="entry name" value="PBP2_Maltose_binding_like"/>
    <property type="match status" value="1"/>
</dbReference>
<dbReference type="RefSeq" id="WP_270115490.1">
    <property type="nucleotide sequence ID" value="NZ_BAAAOL010000002.1"/>
</dbReference>
<dbReference type="PROSITE" id="PS51257">
    <property type="entry name" value="PROKAR_LIPOPROTEIN"/>
    <property type="match status" value="1"/>
</dbReference>
<evidence type="ECO:0000256" key="2">
    <source>
        <dbReference type="ARBA" id="ARBA00022448"/>
    </source>
</evidence>
<proteinExistence type="inferred from homology"/>
<comment type="caution">
    <text evidence="6">The sequence shown here is derived from an EMBL/GenBank/DDBJ whole genome shotgun (WGS) entry which is preliminary data.</text>
</comment>
<gene>
    <name evidence="6" type="ORF">GALLR39Z86_12770</name>
</gene>
<name>A0A9W6LEZ5_9ACTN</name>
<keyword evidence="4 5" id="KW-0732">Signal</keyword>
<dbReference type="InterPro" id="IPR006060">
    <property type="entry name" value="Maltose/Cyclodextrin-bd"/>
</dbReference>
<dbReference type="Proteomes" id="UP001144313">
    <property type="component" value="Unassembled WGS sequence"/>
</dbReference>
<dbReference type="AlphaFoldDB" id="A0A9W6LEZ5"/>
<accession>A0A9W6LEZ5</accession>
<evidence type="ECO:0000256" key="1">
    <source>
        <dbReference type="ARBA" id="ARBA00008520"/>
    </source>
</evidence>
<dbReference type="Gene3D" id="3.40.190.10">
    <property type="entry name" value="Periplasmic binding protein-like II"/>
    <property type="match status" value="2"/>
</dbReference>
<evidence type="ECO:0000256" key="4">
    <source>
        <dbReference type="ARBA" id="ARBA00022729"/>
    </source>
</evidence>
<dbReference type="PRINTS" id="PR00181">
    <property type="entry name" value="MALTOSEBP"/>
</dbReference>
<dbReference type="GO" id="GO:1901982">
    <property type="term" value="F:maltose binding"/>
    <property type="evidence" value="ECO:0007669"/>
    <property type="project" value="TreeGrafter"/>
</dbReference>
<dbReference type="InterPro" id="IPR006059">
    <property type="entry name" value="SBP"/>
</dbReference>
<dbReference type="GO" id="GO:0055052">
    <property type="term" value="C:ATP-binding cassette (ABC) transporter complex, substrate-binding subunit-containing"/>
    <property type="evidence" value="ECO:0007669"/>
    <property type="project" value="TreeGrafter"/>
</dbReference>
<evidence type="ECO:0000256" key="3">
    <source>
        <dbReference type="ARBA" id="ARBA00022597"/>
    </source>
</evidence>